<evidence type="ECO:0000259" key="5">
    <source>
        <dbReference type="PROSITE" id="PS01124"/>
    </source>
</evidence>
<dbReference type="PATRIC" id="fig|1249627.3.peg.3607"/>
<dbReference type="SUPFAM" id="SSF46689">
    <property type="entry name" value="Homeodomain-like"/>
    <property type="match status" value="2"/>
</dbReference>
<dbReference type="GO" id="GO:0043565">
    <property type="term" value="F:sequence-specific DNA binding"/>
    <property type="evidence" value="ECO:0007669"/>
    <property type="project" value="InterPro"/>
</dbReference>
<evidence type="ECO:0000256" key="2">
    <source>
        <dbReference type="ARBA" id="ARBA00023125"/>
    </source>
</evidence>
<dbReference type="InterPro" id="IPR009057">
    <property type="entry name" value="Homeodomain-like_sf"/>
</dbReference>
<dbReference type="OrthoDB" id="9809338at2"/>
<proteinExistence type="predicted"/>
<dbReference type="PANTHER" id="PTHR46796">
    <property type="entry name" value="HTH-TYPE TRANSCRIPTIONAL ACTIVATOR RHAS-RELATED"/>
    <property type="match status" value="1"/>
</dbReference>
<accession>W9V2S8</accession>
<evidence type="ECO:0000256" key="1">
    <source>
        <dbReference type="ARBA" id="ARBA00023015"/>
    </source>
</evidence>
<dbReference type="Gene3D" id="1.10.10.60">
    <property type="entry name" value="Homeodomain-like"/>
    <property type="match status" value="1"/>
</dbReference>
<dbReference type="Proteomes" id="UP000019460">
    <property type="component" value="Unassembled WGS sequence"/>
</dbReference>
<evidence type="ECO:0000256" key="4">
    <source>
        <dbReference type="SAM" id="MobiDB-lite"/>
    </source>
</evidence>
<keyword evidence="1" id="KW-0805">Transcription regulation</keyword>
<dbReference type="eggNOG" id="COG2207">
    <property type="taxonomic scope" value="Bacteria"/>
</dbReference>
<dbReference type="InterPro" id="IPR018062">
    <property type="entry name" value="HTH_AraC-typ_CS"/>
</dbReference>
<feature type="compositionally biased region" description="Basic and acidic residues" evidence="4">
    <location>
        <begin position="9"/>
        <end position="20"/>
    </location>
</feature>
<dbReference type="STRING" id="1249627.D779_3531"/>
<comment type="caution">
    <text evidence="6">The sequence shown here is derived from an EMBL/GenBank/DDBJ whole genome shotgun (WGS) entry which is preliminary data.</text>
</comment>
<dbReference type="InterPro" id="IPR050204">
    <property type="entry name" value="AraC_XylS_family_regulators"/>
</dbReference>
<dbReference type="AlphaFoldDB" id="W9V2S8"/>
<sequence>MESTTEGVEADRRPCAHPPHDQIPQNWTLPGGRCISCWNTHLDTDLTLSGRCEPAFRIGIQLEGRSHMRLQGGPSLALSPGMAVVMSTRQTVTGHDDLVGAQSMQLVGFSIPANALPHLCDPARLRHPPNLVEDCSLPALGAFMAGIAASNDLMRVGRDILGGGRIDGALQPLYLGAKIDEALALVLSDLLAADAWNGASAARDRRPLLDARRLLDEQYEQGWTVPRLAERVGMSEKRLQSGFKSLFGATVRTYLIRTRIEAASRLLARGECVTETAYAVGFSSLSHFSKIYKEFMGRAPRDWALHAAARPNAQDRA</sequence>
<dbReference type="EMBL" id="AONC01000062">
    <property type="protein sequence ID" value="EXJ13639.1"/>
    <property type="molecule type" value="Genomic_DNA"/>
</dbReference>
<keyword evidence="7" id="KW-1185">Reference proteome</keyword>
<feature type="region of interest" description="Disordered" evidence="4">
    <location>
        <begin position="1"/>
        <end position="22"/>
    </location>
</feature>
<dbReference type="PROSITE" id="PS00041">
    <property type="entry name" value="HTH_ARAC_FAMILY_1"/>
    <property type="match status" value="1"/>
</dbReference>
<feature type="domain" description="HTH araC/xylS-type" evidence="5">
    <location>
        <begin position="209"/>
        <end position="306"/>
    </location>
</feature>
<dbReference type="GO" id="GO:0003700">
    <property type="term" value="F:DNA-binding transcription factor activity"/>
    <property type="evidence" value="ECO:0007669"/>
    <property type="project" value="InterPro"/>
</dbReference>
<dbReference type="Pfam" id="PF12833">
    <property type="entry name" value="HTH_18"/>
    <property type="match status" value="1"/>
</dbReference>
<protein>
    <submittedName>
        <fullName evidence="6">Transcriptional regulator, AraC family</fullName>
    </submittedName>
</protein>
<keyword evidence="3" id="KW-0804">Transcription</keyword>
<dbReference type="RefSeq" id="WP_052348236.1">
    <property type="nucleotide sequence ID" value="NZ_AONC01000062.1"/>
</dbReference>
<evidence type="ECO:0000256" key="3">
    <source>
        <dbReference type="ARBA" id="ARBA00023163"/>
    </source>
</evidence>
<organism evidence="6 7">
    <name type="scientific">Imhoffiella purpurea</name>
    <dbReference type="NCBI Taxonomy" id="1249627"/>
    <lineage>
        <taxon>Bacteria</taxon>
        <taxon>Pseudomonadati</taxon>
        <taxon>Pseudomonadota</taxon>
        <taxon>Gammaproteobacteria</taxon>
        <taxon>Chromatiales</taxon>
        <taxon>Chromatiaceae</taxon>
        <taxon>Imhoffiella</taxon>
    </lineage>
</organism>
<dbReference type="SMART" id="SM00342">
    <property type="entry name" value="HTH_ARAC"/>
    <property type="match status" value="1"/>
</dbReference>
<gene>
    <name evidence="6" type="ORF">D779_3531</name>
</gene>
<keyword evidence="2" id="KW-0238">DNA-binding</keyword>
<dbReference type="PROSITE" id="PS01124">
    <property type="entry name" value="HTH_ARAC_FAMILY_2"/>
    <property type="match status" value="1"/>
</dbReference>
<reference evidence="6 7" key="1">
    <citation type="submission" date="2012-11" db="EMBL/GenBank/DDBJ databases">
        <title>Genome assembly of Thiorhodococcus sp. AK35.</title>
        <authorList>
            <person name="Nupur N."/>
            <person name="Khatri I."/>
            <person name="Subramanian S."/>
            <person name="Pinnaka A."/>
        </authorList>
    </citation>
    <scope>NUCLEOTIDE SEQUENCE [LARGE SCALE GENOMIC DNA]</scope>
    <source>
        <strain evidence="6 7">AK35</strain>
    </source>
</reference>
<evidence type="ECO:0000313" key="6">
    <source>
        <dbReference type="EMBL" id="EXJ13639.1"/>
    </source>
</evidence>
<dbReference type="InterPro" id="IPR018060">
    <property type="entry name" value="HTH_AraC"/>
</dbReference>
<evidence type="ECO:0000313" key="7">
    <source>
        <dbReference type="Proteomes" id="UP000019460"/>
    </source>
</evidence>
<name>W9V2S8_9GAMM</name>